<comment type="caution">
    <text evidence="3">The sequence shown here is derived from an EMBL/GenBank/DDBJ whole genome shotgun (WGS) entry which is preliminary data.</text>
</comment>
<evidence type="ECO:0000256" key="1">
    <source>
        <dbReference type="ARBA" id="ARBA00006845"/>
    </source>
</evidence>
<dbReference type="Pfam" id="PF01337">
    <property type="entry name" value="Barstar"/>
    <property type="match status" value="1"/>
</dbReference>
<name>A0ABS4JI72_9BACL</name>
<feature type="domain" description="Barstar (barnase inhibitor)" evidence="2">
    <location>
        <begin position="31"/>
        <end position="109"/>
    </location>
</feature>
<dbReference type="Proteomes" id="UP001519288">
    <property type="component" value="Unassembled WGS sequence"/>
</dbReference>
<evidence type="ECO:0000313" key="4">
    <source>
        <dbReference type="Proteomes" id="UP001519288"/>
    </source>
</evidence>
<gene>
    <name evidence="3" type="ORF">J2Z69_001801</name>
</gene>
<organism evidence="3 4">
    <name type="scientific">Paenibacillus shirakamiensis</name>
    <dbReference type="NCBI Taxonomy" id="1265935"/>
    <lineage>
        <taxon>Bacteria</taxon>
        <taxon>Bacillati</taxon>
        <taxon>Bacillota</taxon>
        <taxon>Bacilli</taxon>
        <taxon>Bacillales</taxon>
        <taxon>Paenibacillaceae</taxon>
        <taxon>Paenibacillus</taxon>
    </lineage>
</organism>
<evidence type="ECO:0000313" key="3">
    <source>
        <dbReference type="EMBL" id="MBP2000770.1"/>
    </source>
</evidence>
<sequence>MQFENNLMQEISPKELMFIKQELTSYPNILVVELNGSEIQSWEDYALAIQQNFRFPTSCTDSIDRYLDWIRDLSWIEREKYILVIHQYDKFLQQNPKLKNDILADFTDIILPFWQEEVESVVVGGKAKTFMVYLVKE</sequence>
<dbReference type="RefSeq" id="WP_209861233.1">
    <property type="nucleotide sequence ID" value="NZ_JAGGLD010000002.1"/>
</dbReference>
<dbReference type="InterPro" id="IPR000468">
    <property type="entry name" value="Barstar"/>
</dbReference>
<evidence type="ECO:0000259" key="2">
    <source>
        <dbReference type="Pfam" id="PF01337"/>
    </source>
</evidence>
<accession>A0ABS4JI72</accession>
<protein>
    <recommendedName>
        <fullName evidence="2">Barstar (barnase inhibitor) domain-containing protein</fullName>
    </recommendedName>
</protein>
<comment type="similarity">
    <text evidence="1">Belongs to the barstar family.</text>
</comment>
<reference evidence="3 4" key="1">
    <citation type="submission" date="2021-03" db="EMBL/GenBank/DDBJ databases">
        <title>Genomic Encyclopedia of Type Strains, Phase IV (KMG-IV): sequencing the most valuable type-strain genomes for metagenomic binning, comparative biology and taxonomic classification.</title>
        <authorList>
            <person name="Goeker M."/>
        </authorList>
    </citation>
    <scope>NUCLEOTIDE SEQUENCE [LARGE SCALE GENOMIC DNA]</scope>
    <source>
        <strain evidence="3 4">DSM 26806</strain>
    </source>
</reference>
<dbReference type="EMBL" id="JAGGLD010000002">
    <property type="protein sequence ID" value="MBP2000770.1"/>
    <property type="molecule type" value="Genomic_DNA"/>
</dbReference>
<keyword evidence="4" id="KW-1185">Reference proteome</keyword>
<dbReference type="SUPFAM" id="SSF52038">
    <property type="entry name" value="Barstar-related"/>
    <property type="match status" value="1"/>
</dbReference>
<proteinExistence type="inferred from homology"/>
<dbReference type="InterPro" id="IPR035905">
    <property type="entry name" value="Barstar-like_sf"/>
</dbReference>